<sequence length="106" mass="11900">MLNHVLRPITRNFIRSGSRSSSSKAVDDIKLPTVNDIPGPCGPWKEHYDARQKVYNTQLIAGVGILIGSIAYNNLFPTSNLNKNTLIRHLAIWDILHNDHLVTTKI</sequence>
<gene>
    <name evidence="2" type="ORF">G5I_10723</name>
</gene>
<evidence type="ECO:0000313" key="3">
    <source>
        <dbReference type="Proteomes" id="UP000007755"/>
    </source>
</evidence>
<evidence type="ECO:0000259" key="1">
    <source>
        <dbReference type="Pfam" id="PF16020"/>
    </source>
</evidence>
<accession>F4WXN5</accession>
<organism evidence="3">
    <name type="scientific">Acromyrmex echinatior</name>
    <name type="common">Panamanian leafcutter ant</name>
    <name type="synonym">Acromyrmex octospinosus echinatior</name>
    <dbReference type="NCBI Taxonomy" id="103372"/>
    <lineage>
        <taxon>Eukaryota</taxon>
        <taxon>Metazoa</taxon>
        <taxon>Ecdysozoa</taxon>
        <taxon>Arthropoda</taxon>
        <taxon>Hexapoda</taxon>
        <taxon>Insecta</taxon>
        <taxon>Pterygota</taxon>
        <taxon>Neoptera</taxon>
        <taxon>Endopterygota</taxon>
        <taxon>Hymenoptera</taxon>
        <taxon>Apocrita</taxon>
        <taxon>Aculeata</taxon>
        <taxon>Formicoidea</taxon>
        <taxon>Formicidae</taxon>
        <taxon>Myrmicinae</taxon>
        <taxon>Acromyrmex</taxon>
    </lineage>
</organism>
<dbReference type="OrthoDB" id="9981889at2759"/>
<dbReference type="InterPro" id="IPR031973">
    <property type="entry name" value="Deltameth_res_prag01"/>
</dbReference>
<name>F4WXN5_ACREC</name>
<evidence type="ECO:0000313" key="2">
    <source>
        <dbReference type="EMBL" id="EGI61035.1"/>
    </source>
</evidence>
<feature type="domain" description="Deltamethrin resistance protein prag01" evidence="1">
    <location>
        <begin position="35"/>
        <end position="84"/>
    </location>
</feature>
<proteinExistence type="predicted"/>
<dbReference type="Pfam" id="PF16020">
    <property type="entry name" value="Deltameth_res"/>
    <property type="match status" value="1"/>
</dbReference>
<protein>
    <recommendedName>
        <fullName evidence="1">Deltamethrin resistance protein prag01 domain-containing protein</fullName>
    </recommendedName>
</protein>
<dbReference type="STRING" id="103372.F4WXN5"/>
<dbReference type="InParanoid" id="F4WXN5"/>
<keyword evidence="3" id="KW-1185">Reference proteome</keyword>
<dbReference type="AlphaFoldDB" id="F4WXN5"/>
<dbReference type="EMBL" id="GL888426">
    <property type="protein sequence ID" value="EGI61035.1"/>
    <property type="molecule type" value="Genomic_DNA"/>
</dbReference>
<reference evidence="2" key="1">
    <citation type="submission" date="2011-02" db="EMBL/GenBank/DDBJ databases">
        <title>The genome of the leaf-cutting ant Acromyrmex echinatior suggests key adaptations to social evolution and fungus farming.</title>
        <authorList>
            <person name="Nygaard S."/>
            <person name="Zhang G."/>
        </authorList>
    </citation>
    <scope>NUCLEOTIDE SEQUENCE</scope>
</reference>
<dbReference type="Proteomes" id="UP000007755">
    <property type="component" value="Unassembled WGS sequence"/>
</dbReference>